<evidence type="ECO:0000256" key="1">
    <source>
        <dbReference type="SAM" id="MobiDB-lite"/>
    </source>
</evidence>
<reference evidence="2 3" key="1">
    <citation type="submission" date="2024-01" db="EMBL/GenBank/DDBJ databases">
        <title>Genome assemblies of Stephania.</title>
        <authorList>
            <person name="Yang L."/>
        </authorList>
    </citation>
    <scope>NUCLEOTIDE SEQUENCE [LARGE SCALE GENOMIC DNA]</scope>
    <source>
        <strain evidence="2">YNDBR</strain>
        <tissue evidence="2">Leaf</tissue>
    </source>
</reference>
<organism evidence="2 3">
    <name type="scientific">Stephania yunnanensis</name>
    <dbReference type="NCBI Taxonomy" id="152371"/>
    <lineage>
        <taxon>Eukaryota</taxon>
        <taxon>Viridiplantae</taxon>
        <taxon>Streptophyta</taxon>
        <taxon>Embryophyta</taxon>
        <taxon>Tracheophyta</taxon>
        <taxon>Spermatophyta</taxon>
        <taxon>Magnoliopsida</taxon>
        <taxon>Ranunculales</taxon>
        <taxon>Menispermaceae</taxon>
        <taxon>Menispermoideae</taxon>
        <taxon>Cissampelideae</taxon>
        <taxon>Stephania</taxon>
    </lineage>
</organism>
<comment type="caution">
    <text evidence="2">The sequence shown here is derived from an EMBL/GenBank/DDBJ whole genome shotgun (WGS) entry which is preliminary data.</text>
</comment>
<gene>
    <name evidence="2" type="ORF">Syun_020945</name>
</gene>
<keyword evidence="3" id="KW-1185">Reference proteome</keyword>
<evidence type="ECO:0000313" key="2">
    <source>
        <dbReference type="EMBL" id="KAK9114148.1"/>
    </source>
</evidence>
<name>A0AAP0IEW1_9MAGN</name>
<dbReference type="EMBL" id="JBBNAF010000009">
    <property type="protein sequence ID" value="KAK9114148.1"/>
    <property type="molecule type" value="Genomic_DNA"/>
</dbReference>
<accession>A0AAP0IEW1</accession>
<evidence type="ECO:0000313" key="3">
    <source>
        <dbReference type="Proteomes" id="UP001420932"/>
    </source>
</evidence>
<sequence length="72" mass="8297">MRNTHTKEIKSKNKNKNNTNHLTIHILTPHPQTNHITHHFAFSLSSHPITSRHLPLPVKHLPPYTHFASPTT</sequence>
<protein>
    <submittedName>
        <fullName evidence="2">Uncharacterized protein</fullName>
    </submittedName>
</protein>
<feature type="region of interest" description="Disordered" evidence="1">
    <location>
        <begin position="1"/>
        <end position="20"/>
    </location>
</feature>
<feature type="compositionally biased region" description="Basic and acidic residues" evidence="1">
    <location>
        <begin position="1"/>
        <end position="11"/>
    </location>
</feature>
<proteinExistence type="predicted"/>
<dbReference type="AlphaFoldDB" id="A0AAP0IEW1"/>
<dbReference type="Proteomes" id="UP001420932">
    <property type="component" value="Unassembled WGS sequence"/>
</dbReference>